<dbReference type="Pfam" id="PF04024">
    <property type="entry name" value="PspC"/>
    <property type="match status" value="1"/>
</dbReference>
<gene>
    <name evidence="4" type="ORF">ACFFVI_08500</name>
</gene>
<accession>A0ABV5LSG6</accession>
<evidence type="ECO:0000259" key="3">
    <source>
        <dbReference type="Pfam" id="PF04024"/>
    </source>
</evidence>
<reference evidence="4 5" key="1">
    <citation type="submission" date="2024-09" db="EMBL/GenBank/DDBJ databases">
        <authorList>
            <person name="Sun Q."/>
            <person name="Mori K."/>
        </authorList>
    </citation>
    <scope>NUCLEOTIDE SEQUENCE [LARGE SCALE GENOMIC DNA]</scope>
    <source>
        <strain evidence="4 5">TISTR 1856</strain>
    </source>
</reference>
<feature type="compositionally biased region" description="Pro residues" evidence="1">
    <location>
        <begin position="219"/>
        <end position="229"/>
    </location>
</feature>
<dbReference type="RefSeq" id="WP_380135324.1">
    <property type="nucleotide sequence ID" value="NZ_JBHLUI010000003.1"/>
</dbReference>
<feature type="transmembrane region" description="Helical" evidence="2">
    <location>
        <begin position="134"/>
        <end position="151"/>
    </location>
</feature>
<feature type="transmembrane region" description="Helical" evidence="2">
    <location>
        <begin position="291"/>
        <end position="309"/>
    </location>
</feature>
<feature type="transmembrane region" description="Helical" evidence="2">
    <location>
        <begin position="263"/>
        <end position="285"/>
    </location>
</feature>
<feature type="transmembrane region" description="Helical" evidence="2">
    <location>
        <begin position="57"/>
        <end position="79"/>
    </location>
</feature>
<keyword evidence="2" id="KW-1133">Transmembrane helix</keyword>
<dbReference type="Proteomes" id="UP001589748">
    <property type="component" value="Unassembled WGS sequence"/>
</dbReference>
<evidence type="ECO:0000313" key="5">
    <source>
        <dbReference type="Proteomes" id="UP001589748"/>
    </source>
</evidence>
<keyword evidence="2" id="KW-0812">Transmembrane</keyword>
<organism evidence="4 5">
    <name type="scientific">Kineococcus gynurae</name>
    <dbReference type="NCBI Taxonomy" id="452979"/>
    <lineage>
        <taxon>Bacteria</taxon>
        <taxon>Bacillati</taxon>
        <taxon>Actinomycetota</taxon>
        <taxon>Actinomycetes</taxon>
        <taxon>Kineosporiales</taxon>
        <taxon>Kineosporiaceae</taxon>
        <taxon>Kineococcus</taxon>
    </lineage>
</organism>
<protein>
    <submittedName>
        <fullName evidence="4">PspC domain-containing protein</fullName>
    </submittedName>
</protein>
<keyword evidence="2" id="KW-0472">Membrane</keyword>
<proteinExistence type="predicted"/>
<dbReference type="EMBL" id="JBHMDM010000004">
    <property type="protein sequence ID" value="MFB9377007.1"/>
    <property type="molecule type" value="Genomic_DNA"/>
</dbReference>
<feature type="transmembrane region" description="Helical" evidence="2">
    <location>
        <begin position="232"/>
        <end position="251"/>
    </location>
</feature>
<sequence>MTEGSPTPGASTPTGAARFFGTVRSWGVRRDEDRWFVGVCGGVAQRFGVDPLVVRGVLVAVTLVGGVGLLLYGLAWALLPDGRPGDRQGRIEAEAAVRGDVSGGLVAAGGLVLTDLVWQRGILGLGWGAWDGRGWGFLVTGAAVVLGWWLLRGGAPGPRPEPAPGPGRTDPPTAPVPVTPPHPVDLRKPPTGGTPLHPPAPFAGHGSATERTKAERQTPPTPPRPPRPGSPLLTSFVLGSALLAVGGCVLAERLGVLPGGPGALVPLAGALVLALLGLGAVLAGVRGRTSALVGFGWPVALVALAASVLPGAENWHWQRSGVWTPTAASQAAEPAWSAVAGDLRVDPSRLPGAAGPAVATVAAGTLVVEAPRSAAVLVEVFVGAGGITVPVADDVVRVGATGSDDAPVRYGEVTDGGIEGVLLRPVFAVGPGARDLAAATVVRGDDPARWQVPDGTGVLQARAWAGEVEIRPGADS</sequence>
<evidence type="ECO:0000256" key="2">
    <source>
        <dbReference type="SAM" id="Phobius"/>
    </source>
</evidence>
<feature type="domain" description="Phage shock protein PspC N-terminal" evidence="3">
    <location>
        <begin position="29"/>
        <end position="81"/>
    </location>
</feature>
<evidence type="ECO:0000256" key="1">
    <source>
        <dbReference type="SAM" id="MobiDB-lite"/>
    </source>
</evidence>
<name>A0ABV5LSG6_9ACTN</name>
<evidence type="ECO:0000313" key="4">
    <source>
        <dbReference type="EMBL" id="MFB9377007.1"/>
    </source>
</evidence>
<comment type="caution">
    <text evidence="4">The sequence shown here is derived from an EMBL/GenBank/DDBJ whole genome shotgun (WGS) entry which is preliminary data.</text>
</comment>
<dbReference type="InterPro" id="IPR007168">
    <property type="entry name" value="Phageshock_PspC_N"/>
</dbReference>
<feature type="compositionally biased region" description="Pro residues" evidence="1">
    <location>
        <begin position="172"/>
        <end position="183"/>
    </location>
</feature>
<keyword evidence="5" id="KW-1185">Reference proteome</keyword>
<feature type="region of interest" description="Disordered" evidence="1">
    <location>
        <begin position="157"/>
        <end position="231"/>
    </location>
</feature>